<evidence type="ECO:0000256" key="3">
    <source>
        <dbReference type="ARBA" id="ARBA00023015"/>
    </source>
</evidence>
<reference evidence="9 10" key="1">
    <citation type="submission" date="2024-11" db="EMBL/GenBank/DDBJ databases">
        <title>Chromosome-level genome assembly of Eucalyptus globulus Labill. provides insights into its genome evolution.</title>
        <authorList>
            <person name="Li X."/>
        </authorList>
    </citation>
    <scope>NUCLEOTIDE SEQUENCE [LARGE SCALE GENOMIC DNA]</scope>
    <source>
        <strain evidence="9">CL2024</strain>
        <tissue evidence="9">Fresh tender leaves</tissue>
    </source>
</reference>
<dbReference type="GO" id="GO:0000160">
    <property type="term" value="P:phosphorelay signal transduction system"/>
    <property type="evidence" value="ECO:0007669"/>
    <property type="project" value="UniProtKB-KW"/>
</dbReference>
<dbReference type="FunFam" id="1.10.10.60:FF:000007">
    <property type="entry name" value="Two-component response regulator"/>
    <property type="match status" value="1"/>
</dbReference>
<evidence type="ECO:0000313" key="9">
    <source>
        <dbReference type="EMBL" id="KAL3724370.1"/>
    </source>
</evidence>
<feature type="compositionally biased region" description="Basic and acidic residues" evidence="7">
    <location>
        <begin position="171"/>
        <end position="195"/>
    </location>
</feature>
<dbReference type="GO" id="GO:0005634">
    <property type="term" value="C:nucleus"/>
    <property type="evidence" value="ECO:0007669"/>
    <property type="project" value="UniProtKB-SubCell"/>
</dbReference>
<comment type="subcellular location">
    <subcellularLocation>
        <location evidence="1">Nucleus</location>
    </subcellularLocation>
</comment>
<evidence type="ECO:0000256" key="5">
    <source>
        <dbReference type="ARBA" id="ARBA00023242"/>
    </source>
</evidence>
<organism evidence="9 10">
    <name type="scientific">Eucalyptus globulus</name>
    <name type="common">Tasmanian blue gum</name>
    <dbReference type="NCBI Taxonomy" id="34317"/>
    <lineage>
        <taxon>Eukaryota</taxon>
        <taxon>Viridiplantae</taxon>
        <taxon>Streptophyta</taxon>
        <taxon>Embryophyta</taxon>
        <taxon>Tracheophyta</taxon>
        <taxon>Spermatophyta</taxon>
        <taxon>Magnoliopsida</taxon>
        <taxon>eudicotyledons</taxon>
        <taxon>Gunneridae</taxon>
        <taxon>Pentapetalae</taxon>
        <taxon>rosids</taxon>
        <taxon>malvids</taxon>
        <taxon>Myrtales</taxon>
        <taxon>Myrtaceae</taxon>
        <taxon>Myrtoideae</taxon>
        <taxon>Eucalypteae</taxon>
        <taxon>Eucalyptus</taxon>
    </lineage>
</organism>
<evidence type="ECO:0000256" key="6">
    <source>
        <dbReference type="PROSITE-ProRule" id="PRU00169"/>
    </source>
</evidence>
<dbReference type="CDD" id="cd17584">
    <property type="entry name" value="REC_typeB_ARR-like"/>
    <property type="match status" value="1"/>
</dbReference>
<dbReference type="SUPFAM" id="SSF46689">
    <property type="entry name" value="Homeodomain-like"/>
    <property type="match status" value="1"/>
</dbReference>
<dbReference type="Gene3D" id="3.40.50.2300">
    <property type="match status" value="1"/>
</dbReference>
<feature type="compositionally biased region" description="Low complexity" evidence="7">
    <location>
        <begin position="160"/>
        <end position="169"/>
    </location>
</feature>
<keyword evidence="3" id="KW-0805">Transcription regulation</keyword>
<keyword evidence="10" id="KW-1185">Reference proteome</keyword>
<evidence type="ECO:0000256" key="7">
    <source>
        <dbReference type="SAM" id="MobiDB-lite"/>
    </source>
</evidence>
<dbReference type="SUPFAM" id="SSF52172">
    <property type="entry name" value="CheY-like"/>
    <property type="match status" value="1"/>
</dbReference>
<dbReference type="Proteomes" id="UP001634007">
    <property type="component" value="Unassembled WGS sequence"/>
</dbReference>
<sequence length="517" mass="56668">MERVTHNEKSNVLSEYGDQFPKGVRVLVVDDDVTCLLILEKMLQDCSYQVTKCQRGEEALSMIRENKGGFDIVLTDVHMPGMDGLQLLAEIANTGVTLPVVMFSSDSKKDTVLKGVNSGACDFLVKPIQINTLKILWRHMLRSNQSPSKNSTKELETLHNPTTSSSNNTHTRAENEEENSKSSKRSSEEEADHGQSKSRAKKPRLVWTPELNQMFITAVNSLGKDDVKPNKILQIMRKMTGVPPHLTRQNVSSHLQKYCMNSKKTGDALKHQSTHSSLINSPGFANLTHSTPPSLSLIGSSGIQNCTTSAQYPSRAMAIAPGRQCTCCSMRMPKLVEFPDHNASLMYQTGLQPQPLVPLQQPNPLLQNHSCQQQANESAQCPSYAPTPFVGFTSPMNAAAGHYLSATTNPHPLHSQIPTHDIQSLNSSAPHLASERGLPVALSTIGAKANESCGTNILAAEGEFYCGNDHNQVAEDCQVYTEEAMFADILDLDIFEDLGFGEGIPFLDSYIQDNGTM</sequence>
<keyword evidence="5" id="KW-0539">Nucleus</keyword>
<name>A0ABD3JAK4_EUCGL</name>
<protein>
    <recommendedName>
        <fullName evidence="8">Response regulatory domain-containing protein</fullName>
    </recommendedName>
</protein>
<dbReference type="InterPro" id="IPR011006">
    <property type="entry name" value="CheY-like_superfamily"/>
</dbReference>
<evidence type="ECO:0000313" key="10">
    <source>
        <dbReference type="Proteomes" id="UP001634007"/>
    </source>
</evidence>
<keyword evidence="4" id="KW-0804">Transcription</keyword>
<dbReference type="Gene3D" id="1.10.10.60">
    <property type="entry name" value="Homeodomain-like"/>
    <property type="match status" value="1"/>
</dbReference>
<evidence type="ECO:0000256" key="2">
    <source>
        <dbReference type="ARBA" id="ARBA00023012"/>
    </source>
</evidence>
<proteinExistence type="predicted"/>
<gene>
    <name evidence="9" type="ORF">ACJRO7_029531</name>
</gene>
<dbReference type="PANTHER" id="PTHR43874">
    <property type="entry name" value="TWO-COMPONENT RESPONSE REGULATOR"/>
    <property type="match status" value="1"/>
</dbReference>
<dbReference type="SMART" id="SM00448">
    <property type="entry name" value="REC"/>
    <property type="match status" value="1"/>
</dbReference>
<dbReference type="Pfam" id="PF00072">
    <property type="entry name" value="Response_reg"/>
    <property type="match status" value="1"/>
</dbReference>
<dbReference type="EMBL" id="JBJKBG010000008">
    <property type="protein sequence ID" value="KAL3724370.1"/>
    <property type="molecule type" value="Genomic_DNA"/>
</dbReference>
<feature type="region of interest" description="Disordered" evidence="7">
    <location>
        <begin position="144"/>
        <end position="205"/>
    </location>
</feature>
<keyword evidence="6" id="KW-0597">Phosphoprotein</keyword>
<dbReference type="InterPro" id="IPR009057">
    <property type="entry name" value="Homeodomain-like_sf"/>
</dbReference>
<evidence type="ECO:0000256" key="1">
    <source>
        <dbReference type="ARBA" id="ARBA00004123"/>
    </source>
</evidence>
<evidence type="ECO:0000256" key="4">
    <source>
        <dbReference type="ARBA" id="ARBA00023163"/>
    </source>
</evidence>
<dbReference type="InterPro" id="IPR045279">
    <property type="entry name" value="ARR-like"/>
</dbReference>
<accession>A0ABD3JAK4</accession>
<dbReference type="AlphaFoldDB" id="A0ABD3JAK4"/>
<dbReference type="InterPro" id="IPR001789">
    <property type="entry name" value="Sig_transdc_resp-reg_receiver"/>
</dbReference>
<dbReference type="NCBIfam" id="TIGR01557">
    <property type="entry name" value="myb_SHAQKYF"/>
    <property type="match status" value="1"/>
</dbReference>
<dbReference type="PROSITE" id="PS50110">
    <property type="entry name" value="RESPONSE_REGULATORY"/>
    <property type="match status" value="1"/>
</dbReference>
<keyword evidence="2" id="KW-0902">Two-component regulatory system</keyword>
<dbReference type="InterPro" id="IPR006447">
    <property type="entry name" value="Myb_dom_plants"/>
</dbReference>
<feature type="domain" description="Response regulatory" evidence="8">
    <location>
        <begin position="25"/>
        <end position="141"/>
    </location>
</feature>
<feature type="modified residue" description="4-aspartylphosphate" evidence="6">
    <location>
        <position position="76"/>
    </location>
</feature>
<comment type="caution">
    <text evidence="9">The sequence shown here is derived from an EMBL/GenBank/DDBJ whole genome shotgun (WGS) entry which is preliminary data.</text>
</comment>
<dbReference type="PANTHER" id="PTHR43874:SF67">
    <property type="entry name" value="TWO-COMPONENT RESPONSE REGULATOR ARR2"/>
    <property type="match status" value="1"/>
</dbReference>
<evidence type="ECO:0000259" key="8">
    <source>
        <dbReference type="PROSITE" id="PS50110"/>
    </source>
</evidence>